<sequence length="343" mass="39090">MKPSIIGVDYLAYEWQPSELIACHREMRHKMTELSAKIRCPNDKRTCKMLDSDYARLTRCQNAVWRQMANRCTDVLGSKNPLLDPATLLWDKEADCNWLYGPLYNNKITVFRSRPTNGLKSALKTPRTSSKPFFKFTNNYNYNYNNNSKINLSNSSSTSTSSSTSSSSSSSSSSNSSSNRSIKSTVSVKSSQGLHVRSPNEVRFDPEIRRILYQSDLPPTHDSLLTEKIRVKTLDDYCAEMDANTQFDDDCDGIDTDDLVYECTLWVRQKILSLHFLASHRSRIDSVPCARPRDLVVLIIRILQSMVAATTMWMVYQSLLPVRWLIRPAKKSPASKMNNKSIQ</sequence>
<dbReference type="Proteomes" id="UP001448207">
    <property type="component" value="Unassembled WGS sequence"/>
</dbReference>
<evidence type="ECO:0000313" key="3">
    <source>
        <dbReference type="Proteomes" id="UP001448207"/>
    </source>
</evidence>
<accession>A0ABR3B2I9</accession>
<dbReference type="EMBL" id="JBCLYO010000006">
    <property type="protein sequence ID" value="KAL0087955.1"/>
    <property type="molecule type" value="Genomic_DNA"/>
</dbReference>
<protein>
    <submittedName>
        <fullName evidence="2">Uncharacterized protein</fullName>
    </submittedName>
</protein>
<gene>
    <name evidence="2" type="ORF">J3Q64DRAFT_1735372</name>
</gene>
<evidence type="ECO:0000256" key="1">
    <source>
        <dbReference type="SAM" id="MobiDB-lite"/>
    </source>
</evidence>
<feature type="region of interest" description="Disordered" evidence="1">
    <location>
        <begin position="153"/>
        <end position="199"/>
    </location>
</feature>
<reference evidence="2 3" key="1">
    <citation type="submission" date="2024-04" db="EMBL/GenBank/DDBJ databases">
        <title>Symmetric and asymmetric DNA N6-adenine methylation regulates different biological responses in Mucorales.</title>
        <authorList>
            <consortium name="Lawrence Berkeley National Laboratory"/>
            <person name="Lax C."/>
            <person name="Mondo S.J."/>
            <person name="Osorio-Concepcion M."/>
            <person name="Muszewska A."/>
            <person name="Corrochano-Luque M."/>
            <person name="Gutierrez G."/>
            <person name="Riley R."/>
            <person name="Lipzen A."/>
            <person name="Guo J."/>
            <person name="Hundley H."/>
            <person name="Amirebrahimi M."/>
            <person name="Ng V."/>
            <person name="Lorenzo-Gutierrez D."/>
            <person name="Binder U."/>
            <person name="Yang J."/>
            <person name="Song Y."/>
            <person name="Canovas D."/>
            <person name="Navarro E."/>
            <person name="Freitag M."/>
            <person name="Gabaldon T."/>
            <person name="Grigoriev I.V."/>
            <person name="Corrochano L.M."/>
            <person name="Nicolas F.E."/>
            <person name="Garre V."/>
        </authorList>
    </citation>
    <scope>NUCLEOTIDE SEQUENCE [LARGE SCALE GENOMIC DNA]</scope>
    <source>
        <strain evidence="2 3">L51</strain>
    </source>
</reference>
<comment type="caution">
    <text evidence="2">The sequence shown here is derived from an EMBL/GenBank/DDBJ whole genome shotgun (WGS) entry which is preliminary data.</text>
</comment>
<feature type="compositionally biased region" description="Low complexity" evidence="1">
    <location>
        <begin position="153"/>
        <end position="185"/>
    </location>
</feature>
<keyword evidence="3" id="KW-1185">Reference proteome</keyword>
<evidence type="ECO:0000313" key="2">
    <source>
        <dbReference type="EMBL" id="KAL0087955.1"/>
    </source>
</evidence>
<organism evidence="2 3">
    <name type="scientific">Phycomyces blakesleeanus</name>
    <dbReference type="NCBI Taxonomy" id="4837"/>
    <lineage>
        <taxon>Eukaryota</taxon>
        <taxon>Fungi</taxon>
        <taxon>Fungi incertae sedis</taxon>
        <taxon>Mucoromycota</taxon>
        <taxon>Mucoromycotina</taxon>
        <taxon>Mucoromycetes</taxon>
        <taxon>Mucorales</taxon>
        <taxon>Phycomycetaceae</taxon>
        <taxon>Phycomyces</taxon>
    </lineage>
</organism>
<name>A0ABR3B2I9_PHYBL</name>
<proteinExistence type="predicted"/>